<dbReference type="EMBL" id="JAARZO010000003">
    <property type="protein sequence ID" value="MBC2287821.1"/>
    <property type="molecule type" value="Genomic_DNA"/>
</dbReference>
<evidence type="ECO:0000313" key="1">
    <source>
        <dbReference type="EMBL" id="MBC1375781.1"/>
    </source>
</evidence>
<dbReference type="Proteomes" id="UP000518829">
    <property type="component" value="Unassembled WGS sequence"/>
</dbReference>
<dbReference type="Proteomes" id="UP000558070">
    <property type="component" value="Unassembled WGS sequence"/>
</dbReference>
<keyword evidence="3" id="KW-1185">Reference proteome</keyword>
<evidence type="ECO:0000313" key="3">
    <source>
        <dbReference type="Proteomes" id="UP000518829"/>
    </source>
</evidence>
<evidence type="ECO:0000313" key="4">
    <source>
        <dbReference type="Proteomes" id="UP000558070"/>
    </source>
</evidence>
<protein>
    <submittedName>
        <fullName evidence="2">Uncharacterized protein</fullName>
    </submittedName>
</protein>
<name>A0A7X0ZIL6_9LIST</name>
<proteinExistence type="predicted"/>
<accession>A0A7X0ZIL6</accession>
<gene>
    <name evidence="1" type="ORF">HB839_09605</name>
    <name evidence="2" type="ORF">HCB47_09350</name>
</gene>
<dbReference type="AlphaFoldDB" id="A0A7X0ZIL6"/>
<evidence type="ECO:0000313" key="2">
    <source>
        <dbReference type="EMBL" id="MBC2287821.1"/>
    </source>
</evidence>
<dbReference type="RefSeq" id="WP_185319677.1">
    <property type="nucleotide sequence ID" value="NZ_JAARPH010000003.1"/>
</dbReference>
<reference evidence="3 4" key="1">
    <citation type="submission" date="2020-03" db="EMBL/GenBank/DDBJ databases">
        <title>Soil Listeria distribution.</title>
        <authorList>
            <person name="Liao J."/>
            <person name="Wiedmann M."/>
        </authorList>
    </citation>
    <scope>NUCLEOTIDE SEQUENCE [LARGE SCALE GENOMIC DNA]</scope>
    <source>
        <strain evidence="2 4">FSL L7-0072</strain>
        <strain evidence="1 3">FSL L7-1699</strain>
    </source>
</reference>
<organism evidence="2 4">
    <name type="scientific">Listeria farberi</name>
    <dbReference type="NCBI Taxonomy" id="2713500"/>
    <lineage>
        <taxon>Bacteria</taxon>
        <taxon>Bacillati</taxon>
        <taxon>Bacillota</taxon>
        <taxon>Bacilli</taxon>
        <taxon>Bacillales</taxon>
        <taxon>Listeriaceae</taxon>
        <taxon>Listeria</taxon>
    </lineage>
</organism>
<comment type="caution">
    <text evidence="2">The sequence shown here is derived from an EMBL/GenBank/DDBJ whole genome shotgun (WGS) entry which is preliminary data.</text>
</comment>
<sequence length="143" mass="16198">MERISNLWDREELLIKNGIHFSSGTGLEVDINYYATPSIKIGSYFDFLEVYKKDYTNVTHIDIFNEMELASGCYCCIGEGSHGSEGFVAYLDADKNLLWVLYSEASNPFVRITEEYENIVVAESSANFKVRIDVNNPTSLSLI</sequence>
<dbReference type="EMBL" id="JAARPH010000003">
    <property type="protein sequence ID" value="MBC1375781.1"/>
    <property type="molecule type" value="Genomic_DNA"/>
</dbReference>